<feature type="modified residue" description="4-aspartylphosphate" evidence="17">
    <location>
        <position position="981"/>
    </location>
</feature>
<evidence type="ECO:0000256" key="11">
    <source>
        <dbReference type="ARBA" id="ARBA00022989"/>
    </source>
</evidence>
<dbReference type="SMART" id="SM00091">
    <property type="entry name" value="PAS"/>
    <property type="match status" value="4"/>
</dbReference>
<keyword evidence="4" id="KW-1003">Cell membrane</keyword>
<dbReference type="Gene3D" id="3.30.565.10">
    <property type="entry name" value="Histidine kinase-like ATPase, C-terminal domain"/>
    <property type="match status" value="1"/>
</dbReference>
<dbReference type="Pfam" id="PF02518">
    <property type="entry name" value="HATPase_c"/>
    <property type="match status" value="1"/>
</dbReference>
<dbReference type="InterPro" id="IPR000700">
    <property type="entry name" value="PAS-assoc_C"/>
</dbReference>
<dbReference type="Pfam" id="PF01627">
    <property type="entry name" value="Hpt"/>
    <property type="match status" value="1"/>
</dbReference>
<dbReference type="InterPro" id="IPR011006">
    <property type="entry name" value="CheY-like_superfamily"/>
</dbReference>
<feature type="domain" description="PAC" evidence="22">
    <location>
        <begin position="218"/>
        <end position="273"/>
    </location>
</feature>
<feature type="region of interest" description="Disordered" evidence="18">
    <location>
        <begin position="1053"/>
        <end position="1110"/>
    </location>
</feature>
<dbReference type="InterPro" id="IPR004358">
    <property type="entry name" value="Sig_transdc_His_kin-like_C"/>
</dbReference>
<evidence type="ECO:0000256" key="6">
    <source>
        <dbReference type="ARBA" id="ARBA00022679"/>
    </source>
</evidence>
<dbReference type="InterPro" id="IPR035965">
    <property type="entry name" value="PAS-like_dom_sf"/>
</dbReference>
<dbReference type="InterPro" id="IPR003661">
    <property type="entry name" value="HisK_dim/P_dom"/>
</dbReference>
<dbReference type="Gene3D" id="1.10.287.130">
    <property type="match status" value="1"/>
</dbReference>
<dbReference type="RefSeq" id="WP_197231420.1">
    <property type="nucleotide sequence ID" value="NZ_SJPV01000006.1"/>
</dbReference>
<keyword evidence="12" id="KW-0902">Two-component regulatory system</keyword>
<dbReference type="EC" id="2.7.13.3" evidence="3"/>
<dbReference type="CDD" id="cd00082">
    <property type="entry name" value="HisKA"/>
    <property type="match status" value="1"/>
</dbReference>
<dbReference type="SMART" id="SM00448">
    <property type="entry name" value="REC"/>
    <property type="match status" value="2"/>
</dbReference>
<evidence type="ECO:0000259" key="21">
    <source>
        <dbReference type="PROSITE" id="PS50112"/>
    </source>
</evidence>
<proteinExistence type="predicted"/>
<keyword evidence="7" id="KW-0812">Transmembrane</keyword>
<dbReference type="PROSITE" id="PS50113">
    <property type="entry name" value="PAC"/>
    <property type="match status" value="3"/>
</dbReference>
<dbReference type="SMART" id="SM00388">
    <property type="entry name" value="HisKA"/>
    <property type="match status" value="1"/>
</dbReference>
<evidence type="ECO:0000256" key="5">
    <source>
        <dbReference type="ARBA" id="ARBA00022553"/>
    </source>
</evidence>
<evidence type="ECO:0000256" key="10">
    <source>
        <dbReference type="ARBA" id="ARBA00022840"/>
    </source>
</evidence>
<reference evidence="24 25" key="1">
    <citation type="submission" date="2019-02" db="EMBL/GenBank/DDBJ databases">
        <title>Deep-cultivation of Planctomycetes and their phenomic and genomic characterization uncovers novel biology.</title>
        <authorList>
            <person name="Wiegand S."/>
            <person name="Jogler M."/>
            <person name="Boedeker C."/>
            <person name="Pinto D."/>
            <person name="Vollmers J."/>
            <person name="Rivas-Marin E."/>
            <person name="Kohn T."/>
            <person name="Peeters S.H."/>
            <person name="Heuer A."/>
            <person name="Rast P."/>
            <person name="Oberbeckmann S."/>
            <person name="Bunk B."/>
            <person name="Jeske O."/>
            <person name="Meyerdierks A."/>
            <person name="Storesund J.E."/>
            <person name="Kallscheuer N."/>
            <person name="Luecker S."/>
            <person name="Lage O.M."/>
            <person name="Pohl T."/>
            <person name="Merkel B.J."/>
            <person name="Hornburger P."/>
            <person name="Mueller R.-W."/>
            <person name="Bruemmer F."/>
            <person name="Labrenz M."/>
            <person name="Spormann A.M."/>
            <person name="Op Den Camp H."/>
            <person name="Overmann J."/>
            <person name="Amann R."/>
            <person name="Jetten M.S.M."/>
            <person name="Mascher T."/>
            <person name="Medema M.H."/>
            <person name="Devos D.P."/>
            <person name="Kaster A.-K."/>
            <person name="Ovreas L."/>
            <person name="Rohde M."/>
            <person name="Galperin M.Y."/>
            <person name="Jogler C."/>
        </authorList>
    </citation>
    <scope>NUCLEOTIDE SEQUENCE [LARGE SCALE GENOMIC DNA]</scope>
    <source>
        <strain evidence="24 25">Poly41</strain>
    </source>
</reference>
<dbReference type="PANTHER" id="PTHR45339:SF1">
    <property type="entry name" value="HYBRID SIGNAL TRANSDUCTION HISTIDINE KINASE J"/>
    <property type="match status" value="1"/>
</dbReference>
<feature type="domain" description="Response regulatory" evidence="20">
    <location>
        <begin position="932"/>
        <end position="1050"/>
    </location>
</feature>
<protein>
    <recommendedName>
        <fullName evidence="15">Sensory/regulatory protein RpfC</fullName>
        <ecNumber evidence="3">2.7.13.3</ecNumber>
    </recommendedName>
</protein>
<feature type="modified residue" description="4-aspartylphosphate" evidence="17">
    <location>
        <position position="842"/>
    </location>
</feature>
<dbReference type="InterPro" id="IPR001789">
    <property type="entry name" value="Sig_transdc_resp-reg_receiver"/>
</dbReference>
<dbReference type="GO" id="GO:0005886">
    <property type="term" value="C:plasma membrane"/>
    <property type="evidence" value="ECO:0007669"/>
    <property type="project" value="UniProtKB-SubCell"/>
</dbReference>
<keyword evidence="13" id="KW-0472">Membrane</keyword>
<feature type="domain" description="PAS" evidence="21">
    <location>
        <begin position="402"/>
        <end position="457"/>
    </location>
</feature>
<dbReference type="NCBIfam" id="TIGR00229">
    <property type="entry name" value="sensory_box"/>
    <property type="match status" value="3"/>
</dbReference>
<evidence type="ECO:0000313" key="25">
    <source>
        <dbReference type="Proteomes" id="UP000319143"/>
    </source>
</evidence>
<dbReference type="SUPFAM" id="SSF55874">
    <property type="entry name" value="ATPase domain of HSP90 chaperone/DNA topoisomerase II/histidine kinase"/>
    <property type="match status" value="1"/>
</dbReference>
<keyword evidence="9 24" id="KW-0418">Kinase</keyword>
<evidence type="ECO:0000256" key="9">
    <source>
        <dbReference type="ARBA" id="ARBA00022777"/>
    </source>
</evidence>
<dbReference type="CDD" id="cd16922">
    <property type="entry name" value="HATPase_EvgS-ArcB-TorS-like"/>
    <property type="match status" value="1"/>
</dbReference>
<evidence type="ECO:0000259" key="20">
    <source>
        <dbReference type="PROSITE" id="PS50110"/>
    </source>
</evidence>
<dbReference type="CDD" id="cd00130">
    <property type="entry name" value="PAS"/>
    <property type="match status" value="3"/>
</dbReference>
<dbReference type="Pfam" id="PF00512">
    <property type="entry name" value="HisKA"/>
    <property type="match status" value="1"/>
</dbReference>
<comment type="subcellular location">
    <subcellularLocation>
        <location evidence="2">Cell membrane</location>
        <topology evidence="2">Multi-pass membrane protein</topology>
    </subcellularLocation>
</comment>
<gene>
    <name evidence="24" type="primary">barA_7</name>
    <name evidence="24" type="ORF">Poly41_38810</name>
</gene>
<evidence type="ECO:0000256" key="13">
    <source>
        <dbReference type="ARBA" id="ARBA00023136"/>
    </source>
</evidence>
<dbReference type="CDD" id="cd00088">
    <property type="entry name" value="HPT"/>
    <property type="match status" value="1"/>
</dbReference>
<feature type="domain" description="Histidine kinase" evidence="19">
    <location>
        <begin position="547"/>
        <end position="768"/>
    </location>
</feature>
<keyword evidence="6 24" id="KW-0808">Transferase</keyword>
<dbReference type="InterPro" id="IPR013655">
    <property type="entry name" value="PAS_fold_3"/>
</dbReference>
<dbReference type="PROSITE" id="PS50894">
    <property type="entry name" value="HPT"/>
    <property type="match status" value="1"/>
</dbReference>
<keyword evidence="10" id="KW-0067">ATP-binding</keyword>
<feature type="domain" description="HPt" evidence="23">
    <location>
        <begin position="1125"/>
        <end position="1224"/>
    </location>
</feature>
<accession>A0A5C6DHJ3</accession>
<feature type="domain" description="PAC" evidence="22">
    <location>
        <begin position="346"/>
        <end position="401"/>
    </location>
</feature>
<evidence type="ECO:0000256" key="17">
    <source>
        <dbReference type="PROSITE-ProRule" id="PRU00169"/>
    </source>
</evidence>
<dbReference type="PROSITE" id="PS50110">
    <property type="entry name" value="RESPONSE_REGULATORY"/>
    <property type="match status" value="2"/>
</dbReference>
<dbReference type="InterPro" id="IPR036641">
    <property type="entry name" value="HPT_dom_sf"/>
</dbReference>
<evidence type="ECO:0000256" key="14">
    <source>
        <dbReference type="ARBA" id="ARBA00064003"/>
    </source>
</evidence>
<feature type="modified residue" description="Phosphohistidine" evidence="16">
    <location>
        <position position="1164"/>
    </location>
</feature>
<dbReference type="AlphaFoldDB" id="A0A5C6DHJ3"/>
<name>A0A5C6DHJ3_9BACT</name>
<evidence type="ECO:0000256" key="4">
    <source>
        <dbReference type="ARBA" id="ARBA00022475"/>
    </source>
</evidence>
<dbReference type="GO" id="GO:0000155">
    <property type="term" value="F:phosphorelay sensor kinase activity"/>
    <property type="evidence" value="ECO:0007669"/>
    <property type="project" value="InterPro"/>
</dbReference>
<evidence type="ECO:0000256" key="8">
    <source>
        <dbReference type="ARBA" id="ARBA00022741"/>
    </source>
</evidence>
<dbReference type="Proteomes" id="UP000319143">
    <property type="component" value="Unassembled WGS sequence"/>
</dbReference>
<feature type="domain" description="Response regulatory" evidence="20">
    <location>
        <begin position="788"/>
        <end position="909"/>
    </location>
</feature>
<sequence>MNHSPSERDVLVLRTPFELSQSILDKVSDIIWSSTLDGQRLIYLNPAAEKAFGISANQTPDASHRDRRIHPEDRILVGRSLASVVQEKTLRHEYRVTDEHGKTTWLDEQLTVAVNPVGEPIRIDAIAQVISLRESSHLSQKESEALESFSDHQRLREQVQVCVICKDRAGKITYANEQFCESMHASLDELMGKTDFDLFPADLAKVYSENDQAVMQSGKPEHVVEEHQKADGCRSYVEVLKLPTFDADDQMNGLQAIYWDVTQSKRNQLELEQSQFLMDTLLDNVPDAVYFKDKRSRFLRVSRALAKLFELDNTAAVIGKSDADFFGIEHAQQALADERQIIESGEPIVGKVEQETWPDREDTWVSSTKMPLRDPSGEIIGTFGVSRDVTKQIRAELELARERDLLKTITNNIPDLIYVKDRYGRYITGNTALLRLLGLESLDQLVSKTDYDFNPPELACNFVADDQGVVRSGEPLLDQEESSQHADGSPIWLLTTKVPLRNKEGEVVGIVGIGRDITARKIATVELLRAKEAADAANRAKSDFLANMSHEIRTPMNAIIGMTELLLDTKLDVSQRNYLKMVQESGDALLSIINDVLDFSKIEAGMLDIDSIPFDLRENLGDTMKTLAVRAHSKGLEIAFRVAPDIPAFVVGDPGRLRQVVINLVGNAIKFTERGEVVVDVELQSRSEQEMELLVGVRDTGIGIPPDKCKTIFNEFEQADSSTTRRFGGTGLGLAISSRLVQMMGGTIWVESTVGIGSRFKFTIELEQAPDNVETNNLRGAVVVGGTRVLVVDDNETNRLILHEMLSNWGMKPTLASGTEEAIAKLEAASQDQTPFGLTIADVNMPDLDGFDFAEKVRERKTASEMPIIMLTSGGRPGDKQRRDELKIADRLMKPVKQSELFDSVVRALGVTVCEDDPTHHSHDHYGLDELEVLLAEDNVVNQKLAVGVLRKHGHQVTIANNGKEAIEWLAKKEFDLVLMDVQMPEMDGLEATKAIRNAEKETGKHMPIIAMTAHAMKGDREGCIDAGMDEYVPKPIRMAMLFEKIAGVLSKTPQKRQPVAAEEQGDCHAESAEEPEDCQPESMAPPNAKAIETDPNRETSREPESAESAKMIDWQRLNQTVGEDRELTVELFQAFSEESKTLRKNVADAINHRDPAALKSNAHTLKGAALAIGATQVAETTAKLEQYNLDEDIDAAEEDLAYLADAIDQTLFETDQFIQQSSS</sequence>
<dbReference type="CDD" id="cd00156">
    <property type="entry name" value="REC"/>
    <property type="match status" value="1"/>
</dbReference>
<dbReference type="Gene3D" id="3.40.50.2300">
    <property type="match status" value="2"/>
</dbReference>
<dbReference type="SUPFAM" id="SSF47226">
    <property type="entry name" value="Histidine-containing phosphotransfer domain, HPT domain"/>
    <property type="match status" value="1"/>
</dbReference>
<dbReference type="SUPFAM" id="SSF47384">
    <property type="entry name" value="Homodimeric domain of signal transducing histidine kinase"/>
    <property type="match status" value="1"/>
</dbReference>
<dbReference type="SUPFAM" id="SSF55785">
    <property type="entry name" value="PYP-like sensor domain (PAS domain)"/>
    <property type="match status" value="4"/>
</dbReference>
<dbReference type="InterPro" id="IPR005467">
    <property type="entry name" value="His_kinase_dom"/>
</dbReference>
<evidence type="ECO:0000256" key="7">
    <source>
        <dbReference type="ARBA" id="ARBA00022692"/>
    </source>
</evidence>
<dbReference type="SMART" id="SM00387">
    <property type="entry name" value="HATPase_c"/>
    <property type="match status" value="1"/>
</dbReference>
<dbReference type="SMART" id="SM00086">
    <property type="entry name" value="PAC"/>
    <property type="match status" value="2"/>
</dbReference>
<dbReference type="InterPro" id="IPR036097">
    <property type="entry name" value="HisK_dim/P_sf"/>
</dbReference>
<dbReference type="InterPro" id="IPR001610">
    <property type="entry name" value="PAC"/>
</dbReference>
<dbReference type="SUPFAM" id="SSF52172">
    <property type="entry name" value="CheY-like"/>
    <property type="match status" value="2"/>
</dbReference>
<comment type="caution">
    <text evidence="24">The sequence shown here is derived from an EMBL/GenBank/DDBJ whole genome shotgun (WGS) entry which is preliminary data.</text>
</comment>
<evidence type="ECO:0000259" key="19">
    <source>
        <dbReference type="PROSITE" id="PS50109"/>
    </source>
</evidence>
<dbReference type="Gene3D" id="1.20.120.160">
    <property type="entry name" value="HPT domain"/>
    <property type="match status" value="1"/>
</dbReference>
<dbReference type="PANTHER" id="PTHR45339">
    <property type="entry name" value="HYBRID SIGNAL TRANSDUCTION HISTIDINE KINASE J"/>
    <property type="match status" value="1"/>
</dbReference>
<comment type="catalytic activity">
    <reaction evidence="1">
        <text>ATP + protein L-histidine = ADP + protein N-phospho-L-histidine.</text>
        <dbReference type="EC" id="2.7.13.3"/>
    </reaction>
</comment>
<keyword evidence="25" id="KW-1185">Reference proteome</keyword>
<evidence type="ECO:0000256" key="2">
    <source>
        <dbReference type="ARBA" id="ARBA00004651"/>
    </source>
</evidence>
<dbReference type="PRINTS" id="PR00344">
    <property type="entry name" value="BCTRLSENSOR"/>
</dbReference>
<dbReference type="InterPro" id="IPR036890">
    <property type="entry name" value="HATPase_C_sf"/>
</dbReference>
<dbReference type="Pfam" id="PF00072">
    <property type="entry name" value="Response_reg"/>
    <property type="match status" value="2"/>
</dbReference>
<evidence type="ECO:0000256" key="18">
    <source>
        <dbReference type="SAM" id="MobiDB-lite"/>
    </source>
</evidence>
<evidence type="ECO:0000259" key="22">
    <source>
        <dbReference type="PROSITE" id="PS50113"/>
    </source>
</evidence>
<dbReference type="FunFam" id="1.10.287.130:FF:000002">
    <property type="entry name" value="Two-component osmosensing histidine kinase"/>
    <property type="match status" value="1"/>
</dbReference>
<dbReference type="InterPro" id="IPR003594">
    <property type="entry name" value="HATPase_dom"/>
</dbReference>
<organism evidence="24 25">
    <name type="scientific">Novipirellula artificiosorum</name>
    <dbReference type="NCBI Taxonomy" id="2528016"/>
    <lineage>
        <taxon>Bacteria</taxon>
        <taxon>Pseudomonadati</taxon>
        <taxon>Planctomycetota</taxon>
        <taxon>Planctomycetia</taxon>
        <taxon>Pirellulales</taxon>
        <taxon>Pirellulaceae</taxon>
        <taxon>Novipirellula</taxon>
    </lineage>
</organism>
<evidence type="ECO:0000313" key="24">
    <source>
        <dbReference type="EMBL" id="TWU36128.1"/>
    </source>
</evidence>
<evidence type="ECO:0000256" key="12">
    <source>
        <dbReference type="ARBA" id="ARBA00023012"/>
    </source>
</evidence>
<evidence type="ECO:0000256" key="1">
    <source>
        <dbReference type="ARBA" id="ARBA00000085"/>
    </source>
</evidence>
<dbReference type="EMBL" id="SJPV01000006">
    <property type="protein sequence ID" value="TWU36128.1"/>
    <property type="molecule type" value="Genomic_DNA"/>
</dbReference>
<dbReference type="Pfam" id="PF08447">
    <property type="entry name" value="PAS_3"/>
    <property type="match status" value="1"/>
</dbReference>
<dbReference type="CDD" id="cd17546">
    <property type="entry name" value="REC_hyHK_CKI1_RcsC-like"/>
    <property type="match status" value="1"/>
</dbReference>
<dbReference type="GO" id="GO:0005524">
    <property type="term" value="F:ATP binding"/>
    <property type="evidence" value="ECO:0007669"/>
    <property type="project" value="UniProtKB-KW"/>
</dbReference>
<dbReference type="InterPro" id="IPR008207">
    <property type="entry name" value="Sig_transdc_His_kin_Hpt_dom"/>
</dbReference>
<evidence type="ECO:0000256" key="3">
    <source>
        <dbReference type="ARBA" id="ARBA00012438"/>
    </source>
</evidence>
<evidence type="ECO:0000259" key="23">
    <source>
        <dbReference type="PROSITE" id="PS50894"/>
    </source>
</evidence>
<evidence type="ECO:0000256" key="15">
    <source>
        <dbReference type="ARBA" id="ARBA00068150"/>
    </source>
</evidence>
<feature type="domain" description="PAC" evidence="22">
    <location>
        <begin position="477"/>
        <end position="529"/>
    </location>
</feature>
<keyword evidence="11" id="KW-1133">Transmembrane helix</keyword>
<evidence type="ECO:0000256" key="16">
    <source>
        <dbReference type="PROSITE-ProRule" id="PRU00110"/>
    </source>
</evidence>
<dbReference type="PROSITE" id="PS50112">
    <property type="entry name" value="PAS"/>
    <property type="match status" value="2"/>
</dbReference>
<dbReference type="FunFam" id="3.30.565.10:FF:000010">
    <property type="entry name" value="Sensor histidine kinase RcsC"/>
    <property type="match status" value="1"/>
</dbReference>
<keyword evidence="8" id="KW-0547">Nucleotide-binding</keyword>
<dbReference type="InterPro" id="IPR013656">
    <property type="entry name" value="PAS_4"/>
</dbReference>
<dbReference type="Pfam" id="PF08448">
    <property type="entry name" value="PAS_4"/>
    <property type="match status" value="3"/>
</dbReference>
<keyword evidence="5 17" id="KW-0597">Phosphoprotein</keyword>
<feature type="compositionally biased region" description="Basic and acidic residues" evidence="18">
    <location>
        <begin position="1092"/>
        <end position="1105"/>
    </location>
</feature>
<feature type="domain" description="PAS" evidence="21">
    <location>
        <begin position="23"/>
        <end position="88"/>
    </location>
</feature>
<comment type="subunit">
    <text evidence="14">At low DSF concentrations, interacts with RpfF.</text>
</comment>
<dbReference type="InterPro" id="IPR000014">
    <property type="entry name" value="PAS"/>
</dbReference>
<dbReference type="Gene3D" id="3.30.450.20">
    <property type="entry name" value="PAS domain"/>
    <property type="match status" value="4"/>
</dbReference>
<dbReference type="PROSITE" id="PS50109">
    <property type="entry name" value="HIS_KIN"/>
    <property type="match status" value="1"/>
</dbReference>